<dbReference type="AlphaFoldDB" id="A0AA39R5E8"/>
<dbReference type="Proteomes" id="UP001166286">
    <property type="component" value="Unassembled WGS sequence"/>
</dbReference>
<dbReference type="PANTHER" id="PTHR47339">
    <property type="entry name" value="CELL DIVISION CONTROL PROTEIN 24"/>
    <property type="match status" value="1"/>
</dbReference>
<dbReference type="CDD" id="cd05992">
    <property type="entry name" value="PB1"/>
    <property type="match status" value="1"/>
</dbReference>
<feature type="compositionally biased region" description="Polar residues" evidence="1">
    <location>
        <begin position="625"/>
        <end position="642"/>
    </location>
</feature>
<dbReference type="Pfam" id="PF00621">
    <property type="entry name" value="RhoGEF"/>
    <property type="match status" value="1"/>
</dbReference>
<dbReference type="InterPro" id="IPR035899">
    <property type="entry name" value="DBL_dom_sf"/>
</dbReference>
<dbReference type="InterPro" id="IPR053026">
    <property type="entry name" value="CDC42_GEF"/>
</dbReference>
<dbReference type="Pfam" id="PF00564">
    <property type="entry name" value="PB1"/>
    <property type="match status" value="1"/>
</dbReference>
<dbReference type="InterPro" id="IPR001849">
    <property type="entry name" value="PH_domain"/>
</dbReference>
<feature type="domain" description="DH" evidence="2">
    <location>
        <begin position="198"/>
        <end position="380"/>
    </location>
</feature>
<dbReference type="EMBL" id="JAFEKC020000006">
    <property type="protein sequence ID" value="KAK0514104.1"/>
    <property type="molecule type" value="Genomic_DNA"/>
</dbReference>
<dbReference type="InterPro" id="IPR033511">
    <property type="entry name" value="Cdc24/Scd1_PH_dom"/>
</dbReference>
<dbReference type="SMART" id="SM00233">
    <property type="entry name" value="PH"/>
    <property type="match status" value="1"/>
</dbReference>
<dbReference type="GO" id="GO:0005634">
    <property type="term" value="C:nucleus"/>
    <property type="evidence" value="ECO:0007669"/>
    <property type="project" value="TreeGrafter"/>
</dbReference>
<dbReference type="SUPFAM" id="SSF48065">
    <property type="entry name" value="DBL homology domain (DH-domain)"/>
    <property type="match status" value="1"/>
</dbReference>
<dbReference type="InterPro" id="IPR000270">
    <property type="entry name" value="PB1_dom"/>
</dbReference>
<dbReference type="GO" id="GO:0000935">
    <property type="term" value="C:division septum"/>
    <property type="evidence" value="ECO:0007669"/>
    <property type="project" value="TreeGrafter"/>
</dbReference>
<dbReference type="CDD" id="cd00160">
    <property type="entry name" value="RhoGEF"/>
    <property type="match status" value="1"/>
</dbReference>
<dbReference type="SMART" id="SM00325">
    <property type="entry name" value="RhoGEF"/>
    <property type="match status" value="1"/>
</dbReference>
<feature type="region of interest" description="Disordered" evidence="1">
    <location>
        <begin position="543"/>
        <end position="716"/>
    </location>
</feature>
<feature type="compositionally biased region" description="Polar residues" evidence="1">
    <location>
        <begin position="580"/>
        <end position="608"/>
    </location>
</feature>
<evidence type="ECO:0000259" key="2">
    <source>
        <dbReference type="PROSITE" id="PS50010"/>
    </source>
</evidence>
<gene>
    <name evidence="3" type="ORF">JMJ35_003826</name>
</gene>
<feature type="compositionally biased region" description="Pro residues" evidence="1">
    <location>
        <begin position="13"/>
        <end position="28"/>
    </location>
</feature>
<keyword evidence="4" id="KW-1185">Reference proteome</keyword>
<dbReference type="InterPro" id="IPR011993">
    <property type="entry name" value="PH-like_dom_sf"/>
</dbReference>
<feature type="region of interest" description="Disordered" evidence="1">
    <location>
        <begin position="792"/>
        <end position="818"/>
    </location>
</feature>
<proteinExistence type="predicted"/>
<dbReference type="GO" id="GO:0030010">
    <property type="term" value="P:establishment of cell polarity"/>
    <property type="evidence" value="ECO:0007669"/>
    <property type="project" value="TreeGrafter"/>
</dbReference>
<evidence type="ECO:0000313" key="4">
    <source>
        <dbReference type="Proteomes" id="UP001166286"/>
    </source>
</evidence>
<comment type="caution">
    <text evidence="3">The sequence shown here is derived from an EMBL/GenBank/DDBJ whole genome shotgun (WGS) entry which is preliminary data.</text>
</comment>
<dbReference type="CDD" id="cd13246">
    <property type="entry name" value="PH_Scd1"/>
    <property type="match status" value="1"/>
</dbReference>
<name>A0AA39R5E8_9LECA</name>
<accession>A0AA39R5E8</accession>
<dbReference type="Pfam" id="PF06395">
    <property type="entry name" value="CDC24"/>
    <property type="match status" value="1"/>
</dbReference>
<evidence type="ECO:0000256" key="1">
    <source>
        <dbReference type="SAM" id="MobiDB-lite"/>
    </source>
</evidence>
<reference evidence="3" key="1">
    <citation type="submission" date="2023-03" db="EMBL/GenBank/DDBJ databases">
        <title>Complete genome of Cladonia borealis.</title>
        <authorList>
            <person name="Park H."/>
        </authorList>
    </citation>
    <scope>NUCLEOTIDE SEQUENCE</scope>
    <source>
        <strain evidence="3">ANT050790</strain>
    </source>
</reference>
<dbReference type="SUPFAM" id="SSF50729">
    <property type="entry name" value="PH domain-like"/>
    <property type="match status" value="1"/>
</dbReference>
<dbReference type="Pfam" id="PF15411">
    <property type="entry name" value="PH_10"/>
    <property type="match status" value="1"/>
</dbReference>
<dbReference type="Gene3D" id="1.20.900.10">
    <property type="entry name" value="Dbl homology (DH) domain"/>
    <property type="match status" value="1"/>
</dbReference>
<dbReference type="GO" id="GO:0005085">
    <property type="term" value="F:guanyl-nucleotide exchange factor activity"/>
    <property type="evidence" value="ECO:0007669"/>
    <property type="project" value="InterPro"/>
</dbReference>
<evidence type="ECO:0000313" key="3">
    <source>
        <dbReference type="EMBL" id="KAK0514104.1"/>
    </source>
</evidence>
<dbReference type="PROSITE" id="PS50010">
    <property type="entry name" value="DH_2"/>
    <property type="match status" value="1"/>
</dbReference>
<sequence length="969" mass="108576">MRSSDDGDQKGLFPPPIPSTFSPPPEPAQPDMNIMNRRAGADSSLYQICMNLRSRLADVPGFEDHIAEMEEEEAAANGALDPVTLMWNFLRRGYPLITIYNALSLGDPIYFDQTKLKESKVGKAATFKFLEACMRDLKFEPSECFLITDLYGEDTTGFVKVTKVVNRVLDILKEKGLLHFHGPSRASEAQSAPQPATTRERIIDEIVRTERDYVKHLEMLQQFQNGIQQSGALPGDAVHDIFLNLNALLDFQRRFLIRIEQQNSLPEHEQNWGKLFSYYKDGFRVYEPFLANQYRCNNSVIKEWNKLRAAPIASDRDLSGICGTPAILLGFLLKPFQRLSKYPLLLGELVKRGSYDPERHQDLIEGHSAAQSMMERAEEAVGKENRIAAVSELQSRVEDWKGHKIDHFGELLMFGSYTVLKGEGVKEVEREYKIYLFERILLCCKEINPNKAKNKMLSSNKALVDKQGKPKLQLKGRIFMQNVTDVISIMNKKPESPTFTLQIFWKGDPGVENFIIRFSDEATMRKWQDAVKSQQKILTDIARSSGQTGTSTTEFEYLKNQPNLKNPYKELEEVDEEDLQSAQISGPGTQGFSSSRTASNTSLRSMQNRMAPPRFPIADEGNGTYAPTLSVNTNIPPGTSSPAEFAGNSYFSPSNDSPASTRSSSQQSMYPFPRTHNTGGSEWPHDANKHRTAPAMGRAPSREGPGPPNSYVINGRTVTRPSLPAMAATQYPQQQLSATQSRLRSASTPDIHNPNAPGSRRQPNGQLQAPPENVPVPPIPAHMVQMRTPVDRSLTTSPRDGQLPIRNATHSPAIHRDRGPQLYQDTGIYDPHSHRLQQEPAHGSHPDMPLQLPQNGTGPLSSENGIPYPPQLKVTIWFDPHPSHVTIVVPIIIKHRSLIDRIDSKMVKVSPASIAKGTARLRYKDSDGDIVTIRSDEDVHIAIEDWGTANEDQIRDGVTPDFQLYWQQN</sequence>
<dbReference type="InterPro" id="IPR000219">
    <property type="entry name" value="DH_dom"/>
</dbReference>
<dbReference type="Gene3D" id="2.30.29.30">
    <property type="entry name" value="Pleckstrin-homology domain (PH domain)/Phosphotyrosine-binding domain (PTB)"/>
    <property type="match status" value="1"/>
</dbReference>
<feature type="compositionally biased region" description="Polar residues" evidence="1">
    <location>
        <begin position="649"/>
        <end position="662"/>
    </location>
</feature>
<dbReference type="GO" id="GO:0005737">
    <property type="term" value="C:cytoplasm"/>
    <property type="evidence" value="ECO:0007669"/>
    <property type="project" value="TreeGrafter"/>
</dbReference>
<feature type="compositionally biased region" description="Polar residues" evidence="1">
    <location>
        <begin position="730"/>
        <end position="750"/>
    </location>
</feature>
<dbReference type="Gene3D" id="3.10.20.90">
    <property type="entry name" value="Phosphatidylinositol 3-kinase Catalytic Subunit, Chain A, domain 1"/>
    <property type="match status" value="1"/>
</dbReference>
<feature type="compositionally biased region" description="Polar residues" evidence="1">
    <location>
        <begin position="543"/>
        <end position="564"/>
    </location>
</feature>
<dbReference type="GO" id="GO:0031106">
    <property type="term" value="P:septin ring organization"/>
    <property type="evidence" value="ECO:0007669"/>
    <property type="project" value="TreeGrafter"/>
</dbReference>
<dbReference type="PANTHER" id="PTHR47339:SF1">
    <property type="entry name" value="CELL DIVISION CONTROL PROTEIN 24"/>
    <property type="match status" value="1"/>
</dbReference>
<dbReference type="GO" id="GO:0043332">
    <property type="term" value="C:mating projection tip"/>
    <property type="evidence" value="ECO:0007669"/>
    <property type="project" value="TreeGrafter"/>
</dbReference>
<feature type="region of interest" description="Disordered" evidence="1">
    <location>
        <begin position="729"/>
        <end position="780"/>
    </location>
</feature>
<protein>
    <recommendedName>
        <fullName evidence="2">DH domain-containing protein</fullName>
    </recommendedName>
</protein>
<dbReference type="InterPro" id="IPR010481">
    <property type="entry name" value="Cdc24/Scd1_N"/>
</dbReference>
<feature type="region of interest" description="Disordered" evidence="1">
    <location>
        <begin position="1"/>
        <end position="34"/>
    </location>
</feature>
<dbReference type="SUPFAM" id="SSF54277">
    <property type="entry name" value="CAD &amp; PB1 domains"/>
    <property type="match status" value="1"/>
</dbReference>
<organism evidence="3 4">
    <name type="scientific">Cladonia borealis</name>
    <dbReference type="NCBI Taxonomy" id="184061"/>
    <lineage>
        <taxon>Eukaryota</taxon>
        <taxon>Fungi</taxon>
        <taxon>Dikarya</taxon>
        <taxon>Ascomycota</taxon>
        <taxon>Pezizomycotina</taxon>
        <taxon>Lecanoromycetes</taxon>
        <taxon>OSLEUM clade</taxon>
        <taxon>Lecanoromycetidae</taxon>
        <taxon>Lecanorales</taxon>
        <taxon>Lecanorineae</taxon>
        <taxon>Cladoniaceae</taxon>
        <taxon>Cladonia</taxon>
    </lineage>
</organism>